<dbReference type="GO" id="GO:0018996">
    <property type="term" value="P:molting cycle, collagen and cuticulin-based cuticle"/>
    <property type="evidence" value="ECO:0007669"/>
    <property type="project" value="TreeGrafter"/>
</dbReference>
<reference evidence="3" key="1">
    <citation type="submission" date="2022-11" db="UniProtKB">
        <authorList>
            <consortium name="WormBaseParasite"/>
        </authorList>
    </citation>
    <scope>IDENTIFICATION</scope>
</reference>
<organism evidence="2 3">
    <name type="scientific">Romanomermis culicivorax</name>
    <name type="common">Nematode worm</name>
    <dbReference type="NCBI Taxonomy" id="13658"/>
    <lineage>
        <taxon>Eukaryota</taxon>
        <taxon>Metazoa</taxon>
        <taxon>Ecdysozoa</taxon>
        <taxon>Nematoda</taxon>
        <taxon>Enoplea</taxon>
        <taxon>Dorylaimia</taxon>
        <taxon>Mermithida</taxon>
        <taxon>Mermithoidea</taxon>
        <taxon>Mermithidae</taxon>
        <taxon>Romanomermis</taxon>
    </lineage>
</organism>
<dbReference type="GO" id="GO:0005886">
    <property type="term" value="C:plasma membrane"/>
    <property type="evidence" value="ECO:0007669"/>
    <property type="project" value="TreeGrafter"/>
</dbReference>
<evidence type="ECO:0000313" key="3">
    <source>
        <dbReference type="WBParaSite" id="nRc.2.0.1.t32764-RA"/>
    </source>
</evidence>
<dbReference type="Proteomes" id="UP000887565">
    <property type="component" value="Unplaced"/>
</dbReference>
<sequence>MEGMFRAHIELQGKLEEDPYDPNIESFVFKLYHRNVITWDDHVHLMLHWRRACAKFPQLDAMVVDRNSLNPYMDERLSVAPTTLQTMGIALLSMMVATGLMMPDVTGMFYITLSFLSVDVGVVGFLNLWRCDLDLTTMTGILMTIGFSVYYTARVCYGYQTTFSITEAKGQSRHPTRKLSETMGAVGWPVLQGGVGTVLGIAPLAIVPCYVTRTFFKTIVLVVCAGLFHGLMIMPIMMTSLDTNVTKSDRRKRRLMWKNAAQARQN</sequence>
<keyword evidence="1" id="KW-0812">Transmembrane</keyword>
<feature type="transmembrane region" description="Helical" evidence="1">
    <location>
        <begin position="83"/>
        <end position="102"/>
    </location>
</feature>
<keyword evidence="2" id="KW-1185">Reference proteome</keyword>
<evidence type="ECO:0000256" key="1">
    <source>
        <dbReference type="SAM" id="Phobius"/>
    </source>
</evidence>
<dbReference type="OMA" id="CERIPFR"/>
<keyword evidence="1" id="KW-0472">Membrane</keyword>
<dbReference type="AlphaFoldDB" id="A0A915K251"/>
<name>A0A915K251_ROMCU</name>
<feature type="transmembrane region" description="Helical" evidence="1">
    <location>
        <begin position="218"/>
        <end position="238"/>
    </location>
</feature>
<dbReference type="Gene3D" id="1.20.1640.10">
    <property type="entry name" value="Multidrug efflux transporter AcrB transmembrane domain"/>
    <property type="match status" value="1"/>
</dbReference>
<dbReference type="GO" id="GO:0030659">
    <property type="term" value="C:cytoplasmic vesicle membrane"/>
    <property type="evidence" value="ECO:0007669"/>
    <property type="project" value="TreeGrafter"/>
</dbReference>
<dbReference type="SUPFAM" id="SSF82866">
    <property type="entry name" value="Multidrug efflux transporter AcrB transmembrane domain"/>
    <property type="match status" value="1"/>
</dbReference>
<accession>A0A915K251</accession>
<evidence type="ECO:0000313" key="2">
    <source>
        <dbReference type="Proteomes" id="UP000887565"/>
    </source>
</evidence>
<dbReference type="InterPro" id="IPR051697">
    <property type="entry name" value="Patched_domain-protein"/>
</dbReference>
<proteinExistence type="predicted"/>
<dbReference type="GO" id="GO:0006897">
    <property type="term" value="P:endocytosis"/>
    <property type="evidence" value="ECO:0007669"/>
    <property type="project" value="TreeGrafter"/>
</dbReference>
<dbReference type="PANTHER" id="PTHR10796">
    <property type="entry name" value="PATCHED-RELATED"/>
    <property type="match status" value="1"/>
</dbReference>
<dbReference type="PANTHER" id="PTHR10796:SF92">
    <property type="entry name" value="PATCHED-RELATED, ISOFORM A"/>
    <property type="match status" value="1"/>
</dbReference>
<protein>
    <submittedName>
        <fullName evidence="3">Patched family protein</fullName>
    </submittedName>
</protein>
<dbReference type="WBParaSite" id="nRc.2.0.1.t32764-RA">
    <property type="protein sequence ID" value="nRc.2.0.1.t32764-RA"/>
    <property type="gene ID" value="nRc.2.0.1.g32764"/>
</dbReference>
<feature type="transmembrane region" description="Helical" evidence="1">
    <location>
        <begin position="135"/>
        <end position="153"/>
    </location>
</feature>
<feature type="transmembrane region" description="Helical" evidence="1">
    <location>
        <begin position="190"/>
        <end position="211"/>
    </location>
</feature>
<feature type="transmembrane region" description="Helical" evidence="1">
    <location>
        <begin position="108"/>
        <end position="128"/>
    </location>
</feature>
<keyword evidence="1" id="KW-1133">Transmembrane helix</keyword>